<feature type="region of interest" description="Disordered" evidence="1">
    <location>
        <begin position="188"/>
        <end position="207"/>
    </location>
</feature>
<dbReference type="InterPro" id="IPR001584">
    <property type="entry name" value="Integrase_cat-core"/>
</dbReference>
<feature type="compositionally biased region" description="Low complexity" evidence="1">
    <location>
        <begin position="1346"/>
        <end position="1374"/>
    </location>
</feature>
<dbReference type="PANTHER" id="PTHR37984">
    <property type="entry name" value="PROTEIN CBG26694"/>
    <property type="match status" value="1"/>
</dbReference>
<dbReference type="PROSITE" id="PS50994">
    <property type="entry name" value="INTEGRASE"/>
    <property type="match status" value="1"/>
</dbReference>
<dbReference type="Gene3D" id="3.30.70.270">
    <property type="match status" value="1"/>
</dbReference>
<protein>
    <submittedName>
        <fullName evidence="4">Integrase catalytic domain-containing protein</fullName>
    </submittedName>
</protein>
<dbReference type="InterPro" id="IPR000477">
    <property type="entry name" value="RT_dom"/>
</dbReference>
<sequence>NFSIRDDPHSTSKRWQEWSSNLLRYLAATGITNETQKRQILLYTAGKEVSDLYSEIITTETDTTEGEPTVEPTVDQLIALFTKHFQGRDNIVFLRYQFRQCVQDEGESIDAWHSRLWSASEACQFESLRYSLVRDQIVASCRSESLRKRLLNIPNINLADTLQLARTHEAAEKQAAIMSRTAAASEEVAQVRRQRYPPPELSRQPQPSAKCIRCGESGHRSCNRAQGKRCTNCGKFNHLAKACLSRSKINALQPEQDQLADQPVNEVFCTLSGKDNSAKFPISINGQQVCTLIDSGASCNVLDMATFRRICRRGTPLAPSSTRVFALGASEPLEAAGQTTLTVRANHRELQANFIVIRSSCTPILGRASSTKLGMLRVGPEACTNSAVVASLANPARCEDQHLPKQLQLESILADFSDRFQGIGCVKGVTITIKLRSDASPVCQPPSRVPVHLRAAVIKELEEQLALGIIERVHGPTAWCSRMVAVPKAEQGEVRITQDLREVNKYVIPEKQPIPTFEEVTDEMAGSTYFSELDVAKAFHQIEVAEESRDLLTFSTPIGLLRLRRLCMGYTSASEILQRRMALRLQDLVFQVVYQPGAGNPSDVLSRQPLPMPPNNVGEQADAIYVATAVRAATPVSISLTIIKAASDQDSTVQAALHAIRGNQWDKSDTRLQGLHGVAHELSELDGLLLCRSQLYMPTALRYRCLQLAHQGHQGVRKTLDRLQPKVWWPGMRASVEAHVAACISCQACTRETAPKSTPLKPTELPEGPWLELGLDFLGPVSGKSLLVCTDHFSRFPLVEVMPSTTASAVTKVLRRWFSIFGQPTKVTTDNGPPFASAEFSSFLADQGARHHRITPLYPQANGATERCNQGLNKAIRAAVLEGRDWTLALDEYLAAYRRTPHCATGVAPASLLFGRQINDVIPSLQHSQPIDATRAAIADRDRQAKEEMKRLADQRSRAADHAIRPGDRVLRRLQSRQKTDAFYEPVPWTVAEVQGDSLLMQRDEVVCRRHATQVKRLSEQPKQNLRRAVALTEGSSAHTGMMKFSYFLLIAFAIVDLGRCFPIVCWIRTGSSDETSNGSGYYCGYSHCHSYTPAGETGNFAACGRCPQGDPTCLECTKDYCNNRTSSTLRCYANKYDVSSSPTSNGVSLACTAGFSSCFSYTKFPADYSSNTTYFGCGTCNQTEDPACVNCGSNLCNTALPTPFRCYYGRYNISGPVSNETSMTCQTGITTCFSAIMNIDTPHYVYGCGNCSADTMPSCAKCSSDLCNTAEMSALTCIHRDSGNNSQSVTCAKGISTCYSLTRSLGTVAGKDIIPLSGCGACTPRTAALYGCTSCSTSDCNGPQSTTTPATTTTSSRAATTTGSNASVRSAPSPSAPFGVAVALLLLSFTSKF</sequence>
<reference evidence="4" key="1">
    <citation type="submission" date="2016-11" db="UniProtKB">
        <authorList>
            <consortium name="WormBaseParasite"/>
        </authorList>
    </citation>
    <scope>IDENTIFICATION</scope>
</reference>
<dbReference type="SMART" id="SM00343">
    <property type="entry name" value="ZnF_C2HC"/>
    <property type="match status" value="2"/>
</dbReference>
<dbReference type="Gene3D" id="1.10.340.70">
    <property type="match status" value="1"/>
</dbReference>
<dbReference type="FunFam" id="3.30.420.10:FF:000063">
    <property type="entry name" value="Retrovirus-related Pol polyprotein from transposon 297-like Protein"/>
    <property type="match status" value="1"/>
</dbReference>
<keyword evidence="3" id="KW-1185">Reference proteome</keyword>
<evidence type="ECO:0000313" key="4">
    <source>
        <dbReference type="WBParaSite" id="maker-uti_cns_0017229-snap-gene-0.4-mRNA-1"/>
    </source>
</evidence>
<dbReference type="SUPFAM" id="SSF50630">
    <property type="entry name" value="Acid proteases"/>
    <property type="match status" value="1"/>
</dbReference>
<dbReference type="InterPro" id="IPR043128">
    <property type="entry name" value="Rev_trsase/Diguanyl_cyclase"/>
</dbReference>
<dbReference type="InterPro" id="IPR001878">
    <property type="entry name" value="Znf_CCHC"/>
</dbReference>
<dbReference type="Gene3D" id="4.10.60.10">
    <property type="entry name" value="Zinc finger, CCHC-type"/>
    <property type="match status" value="1"/>
</dbReference>
<dbReference type="WBParaSite" id="maker-uti_cns_0017229-snap-gene-0.4-mRNA-1">
    <property type="protein sequence ID" value="maker-uti_cns_0017229-snap-gene-0.4-mRNA-1"/>
    <property type="gene ID" value="maker-uti_cns_0017229-snap-gene-0.4"/>
</dbReference>
<feature type="region of interest" description="Disordered" evidence="1">
    <location>
        <begin position="1337"/>
        <end position="1374"/>
    </location>
</feature>
<evidence type="ECO:0000313" key="3">
    <source>
        <dbReference type="Proteomes" id="UP000095280"/>
    </source>
</evidence>
<dbReference type="GO" id="GO:0015074">
    <property type="term" value="P:DNA integration"/>
    <property type="evidence" value="ECO:0007669"/>
    <property type="project" value="InterPro"/>
</dbReference>
<dbReference type="Pfam" id="PF17921">
    <property type="entry name" value="Integrase_H2C2"/>
    <property type="match status" value="1"/>
</dbReference>
<dbReference type="Gene3D" id="3.30.420.10">
    <property type="entry name" value="Ribonuclease H-like superfamily/Ribonuclease H"/>
    <property type="match status" value="1"/>
</dbReference>
<dbReference type="Gene3D" id="2.40.70.10">
    <property type="entry name" value="Acid Proteases"/>
    <property type="match status" value="1"/>
</dbReference>
<dbReference type="Gene3D" id="3.10.10.10">
    <property type="entry name" value="HIV Type 1 Reverse Transcriptase, subunit A, domain 1"/>
    <property type="match status" value="1"/>
</dbReference>
<dbReference type="InterPro" id="IPR012337">
    <property type="entry name" value="RNaseH-like_sf"/>
</dbReference>
<dbReference type="GO" id="GO:0003676">
    <property type="term" value="F:nucleic acid binding"/>
    <property type="evidence" value="ECO:0007669"/>
    <property type="project" value="InterPro"/>
</dbReference>
<organism evidence="3 4">
    <name type="scientific">Macrostomum lignano</name>
    <dbReference type="NCBI Taxonomy" id="282301"/>
    <lineage>
        <taxon>Eukaryota</taxon>
        <taxon>Metazoa</taxon>
        <taxon>Spiralia</taxon>
        <taxon>Lophotrochozoa</taxon>
        <taxon>Platyhelminthes</taxon>
        <taxon>Rhabditophora</taxon>
        <taxon>Macrostomorpha</taxon>
        <taxon>Macrostomida</taxon>
        <taxon>Macrostomidae</taxon>
        <taxon>Macrostomum</taxon>
    </lineage>
</organism>
<dbReference type="InterPro" id="IPR021109">
    <property type="entry name" value="Peptidase_aspartic_dom_sf"/>
</dbReference>
<evidence type="ECO:0000256" key="1">
    <source>
        <dbReference type="SAM" id="MobiDB-lite"/>
    </source>
</evidence>
<accession>A0A1I8IW35</accession>
<dbReference type="SUPFAM" id="SSF57756">
    <property type="entry name" value="Retrovirus zinc finger-like domains"/>
    <property type="match status" value="1"/>
</dbReference>
<dbReference type="Proteomes" id="UP000095280">
    <property type="component" value="Unplaced"/>
</dbReference>
<dbReference type="InterPro" id="IPR043502">
    <property type="entry name" value="DNA/RNA_pol_sf"/>
</dbReference>
<feature type="domain" description="Integrase catalytic" evidence="2">
    <location>
        <begin position="765"/>
        <end position="917"/>
    </location>
</feature>
<name>A0A1I8IW35_9PLAT</name>
<proteinExistence type="predicted"/>
<dbReference type="PANTHER" id="PTHR37984:SF11">
    <property type="entry name" value="INTEGRASE CATALYTIC DOMAIN-CONTAINING PROTEIN"/>
    <property type="match status" value="1"/>
</dbReference>
<dbReference type="SUPFAM" id="SSF56672">
    <property type="entry name" value="DNA/RNA polymerases"/>
    <property type="match status" value="1"/>
</dbReference>
<dbReference type="InterPro" id="IPR036397">
    <property type="entry name" value="RNaseH_sf"/>
</dbReference>
<dbReference type="InterPro" id="IPR041588">
    <property type="entry name" value="Integrase_H2C2"/>
</dbReference>
<dbReference type="CDD" id="cd01647">
    <property type="entry name" value="RT_LTR"/>
    <property type="match status" value="1"/>
</dbReference>
<dbReference type="InterPro" id="IPR036875">
    <property type="entry name" value="Znf_CCHC_sf"/>
</dbReference>
<evidence type="ECO:0000259" key="2">
    <source>
        <dbReference type="PROSITE" id="PS50994"/>
    </source>
</evidence>
<dbReference type="Pfam" id="PF00078">
    <property type="entry name" value="RVT_1"/>
    <property type="match status" value="1"/>
</dbReference>
<dbReference type="InterPro" id="IPR050951">
    <property type="entry name" value="Retrovirus_Pol_polyprotein"/>
</dbReference>
<dbReference type="Pfam" id="PF00665">
    <property type="entry name" value="rve"/>
    <property type="match status" value="1"/>
</dbReference>
<dbReference type="GO" id="GO:0008270">
    <property type="term" value="F:zinc ion binding"/>
    <property type="evidence" value="ECO:0007669"/>
    <property type="project" value="InterPro"/>
</dbReference>
<dbReference type="SUPFAM" id="SSF53098">
    <property type="entry name" value="Ribonuclease H-like"/>
    <property type="match status" value="1"/>
</dbReference>